<name>A0A3D9ZMV1_9ACTN</name>
<protein>
    <recommendedName>
        <fullName evidence="4">DUF3558 domain-containing protein</fullName>
    </recommendedName>
</protein>
<keyword evidence="3" id="KW-1185">Reference proteome</keyword>
<organism evidence="2 3">
    <name type="scientific">Asanoa ferruginea</name>
    <dbReference type="NCBI Taxonomy" id="53367"/>
    <lineage>
        <taxon>Bacteria</taxon>
        <taxon>Bacillati</taxon>
        <taxon>Actinomycetota</taxon>
        <taxon>Actinomycetes</taxon>
        <taxon>Micromonosporales</taxon>
        <taxon>Micromonosporaceae</taxon>
        <taxon>Asanoa</taxon>
    </lineage>
</organism>
<accession>A0A3D9ZMV1</accession>
<dbReference type="AlphaFoldDB" id="A0A3D9ZMV1"/>
<reference evidence="2 3" key="1">
    <citation type="submission" date="2018-08" db="EMBL/GenBank/DDBJ databases">
        <title>Sequencing the genomes of 1000 actinobacteria strains.</title>
        <authorList>
            <person name="Klenk H.-P."/>
        </authorList>
    </citation>
    <scope>NUCLEOTIDE SEQUENCE [LARGE SCALE GENOMIC DNA]</scope>
    <source>
        <strain evidence="2 3">DSM 44099</strain>
    </source>
</reference>
<keyword evidence="1" id="KW-0732">Signal</keyword>
<feature type="chain" id="PRO_5039561753" description="DUF3558 domain-containing protein" evidence="1">
    <location>
        <begin position="19"/>
        <end position="171"/>
    </location>
</feature>
<comment type="caution">
    <text evidence="2">The sequence shown here is derived from an EMBL/GenBank/DDBJ whole genome shotgun (WGS) entry which is preliminary data.</text>
</comment>
<dbReference type="EMBL" id="QUMQ01000001">
    <property type="protein sequence ID" value="REF98537.1"/>
    <property type="molecule type" value="Genomic_DNA"/>
</dbReference>
<gene>
    <name evidence="2" type="ORF">DFJ67_4555</name>
</gene>
<evidence type="ECO:0000313" key="2">
    <source>
        <dbReference type="EMBL" id="REF98537.1"/>
    </source>
</evidence>
<proteinExistence type="predicted"/>
<feature type="signal peptide" evidence="1">
    <location>
        <begin position="1"/>
        <end position="18"/>
    </location>
</feature>
<sequence length="171" mass="17475">MRRLVTSLLLVGALLAPAGCSGGGDDAGDSTSAAVAEGATADDGGVGASTAKPACPFTADQVSQLIGQPMKDEGNCLFGDGKGVASLTVTVSSELAGETTYDYQRDMASKSFPTVNDIGKGKKSYLAIKDIQAEAALISDKGAYTLIMSSFGFDSAKYDKTMRALIDVILS</sequence>
<evidence type="ECO:0000256" key="1">
    <source>
        <dbReference type="SAM" id="SignalP"/>
    </source>
</evidence>
<dbReference type="OrthoDB" id="3390544at2"/>
<evidence type="ECO:0008006" key="4">
    <source>
        <dbReference type="Google" id="ProtNLM"/>
    </source>
</evidence>
<evidence type="ECO:0000313" key="3">
    <source>
        <dbReference type="Proteomes" id="UP000256913"/>
    </source>
</evidence>
<dbReference type="Proteomes" id="UP000256913">
    <property type="component" value="Unassembled WGS sequence"/>
</dbReference>